<keyword evidence="2" id="KW-1185">Reference proteome</keyword>
<name>A0A9P5TQY1_GYMJU</name>
<evidence type="ECO:0000313" key="1">
    <source>
        <dbReference type="EMBL" id="KAF8904692.1"/>
    </source>
</evidence>
<organism evidence="1 2">
    <name type="scientific">Gymnopilus junonius</name>
    <name type="common">Spectacular rustgill mushroom</name>
    <name type="synonym">Gymnopilus spectabilis subsp. junonius</name>
    <dbReference type="NCBI Taxonomy" id="109634"/>
    <lineage>
        <taxon>Eukaryota</taxon>
        <taxon>Fungi</taxon>
        <taxon>Dikarya</taxon>
        <taxon>Basidiomycota</taxon>
        <taxon>Agaricomycotina</taxon>
        <taxon>Agaricomycetes</taxon>
        <taxon>Agaricomycetidae</taxon>
        <taxon>Agaricales</taxon>
        <taxon>Agaricineae</taxon>
        <taxon>Hymenogastraceae</taxon>
        <taxon>Gymnopilus</taxon>
    </lineage>
</organism>
<evidence type="ECO:0000313" key="2">
    <source>
        <dbReference type="Proteomes" id="UP000724874"/>
    </source>
</evidence>
<accession>A0A9P5TQY1</accession>
<comment type="caution">
    <text evidence="1">The sequence shown here is derived from an EMBL/GenBank/DDBJ whole genome shotgun (WGS) entry which is preliminary data.</text>
</comment>
<dbReference type="Proteomes" id="UP000724874">
    <property type="component" value="Unassembled WGS sequence"/>
</dbReference>
<dbReference type="EMBL" id="JADNYJ010000025">
    <property type="protein sequence ID" value="KAF8904692.1"/>
    <property type="molecule type" value="Genomic_DNA"/>
</dbReference>
<proteinExistence type="predicted"/>
<protein>
    <submittedName>
        <fullName evidence="1">Uncharacterized protein</fullName>
    </submittedName>
</protein>
<reference evidence="1" key="1">
    <citation type="submission" date="2020-11" db="EMBL/GenBank/DDBJ databases">
        <authorList>
            <consortium name="DOE Joint Genome Institute"/>
            <person name="Ahrendt S."/>
            <person name="Riley R."/>
            <person name="Andreopoulos W."/>
            <person name="LaButti K."/>
            <person name="Pangilinan J."/>
            <person name="Ruiz-duenas F.J."/>
            <person name="Barrasa J.M."/>
            <person name="Sanchez-Garcia M."/>
            <person name="Camarero S."/>
            <person name="Miyauchi S."/>
            <person name="Serrano A."/>
            <person name="Linde D."/>
            <person name="Babiker R."/>
            <person name="Drula E."/>
            <person name="Ayuso-Fernandez I."/>
            <person name="Pacheco R."/>
            <person name="Padilla G."/>
            <person name="Ferreira P."/>
            <person name="Barriuso J."/>
            <person name="Kellner H."/>
            <person name="Castanera R."/>
            <person name="Alfaro M."/>
            <person name="Ramirez L."/>
            <person name="Pisabarro A.G."/>
            <person name="Kuo A."/>
            <person name="Tritt A."/>
            <person name="Lipzen A."/>
            <person name="He G."/>
            <person name="Yan M."/>
            <person name="Ng V."/>
            <person name="Cullen D."/>
            <person name="Martin F."/>
            <person name="Rosso M.-N."/>
            <person name="Henrissat B."/>
            <person name="Hibbett D."/>
            <person name="Martinez A.T."/>
            <person name="Grigoriev I.V."/>
        </authorList>
    </citation>
    <scope>NUCLEOTIDE SEQUENCE</scope>
    <source>
        <strain evidence="1">AH 44721</strain>
    </source>
</reference>
<gene>
    <name evidence="1" type="ORF">CPB84DRAFT_1772592</name>
</gene>
<sequence>MPYSILSYFNPSAPGITWIGIDANRTDTIDRHSKIDAFSDHSMFFRLFYNLSILVRFYSRENVP</sequence>
<dbReference type="AlphaFoldDB" id="A0A9P5TQY1"/>